<proteinExistence type="predicted"/>
<comment type="caution">
    <text evidence="1">The sequence shown here is derived from an EMBL/GenBank/DDBJ whole genome shotgun (WGS) entry which is preliminary data.</text>
</comment>
<reference evidence="1 2" key="1">
    <citation type="submission" date="2018-03" db="EMBL/GenBank/DDBJ databases">
        <title>Genomic Encyclopedia of Archaeal and Bacterial Type Strains, Phase II (KMG-II): from individual species to whole genera.</title>
        <authorList>
            <person name="Goeker M."/>
        </authorList>
    </citation>
    <scope>NUCLEOTIDE SEQUENCE [LARGE SCALE GENOMIC DNA]</scope>
    <source>
        <strain evidence="1 2">DSM 24859</strain>
    </source>
</reference>
<dbReference type="Proteomes" id="UP000240971">
    <property type="component" value="Unassembled WGS sequence"/>
</dbReference>
<dbReference type="Pfam" id="PF13279">
    <property type="entry name" value="4HBT_2"/>
    <property type="match status" value="1"/>
</dbReference>
<dbReference type="EMBL" id="PYAW01000002">
    <property type="protein sequence ID" value="PSL48223.1"/>
    <property type="molecule type" value="Genomic_DNA"/>
</dbReference>
<dbReference type="InterPro" id="IPR050563">
    <property type="entry name" value="4-hydroxybenzoyl-CoA_TE"/>
</dbReference>
<keyword evidence="1" id="KW-0378">Hydrolase</keyword>
<dbReference type="OrthoDB" id="760345at2"/>
<protein>
    <submittedName>
        <fullName evidence="1">Acyl-CoA thioester hydrolase</fullName>
    </submittedName>
</protein>
<dbReference type="Gene3D" id="3.10.129.10">
    <property type="entry name" value="Hotdog Thioesterase"/>
    <property type="match status" value="1"/>
</dbReference>
<sequence length="145" mass="16612">MNIFFEGPVLWSQIDANMHLRHSAYADFAAQARLSLLEQVGLDASQFIQLKLGPILFREELFYHREINPNDKVRVSCEMTKCKSDASRWSIKHEIFRGDGTKSATVLVDGAWIDTQKRKLTGLPAELLEKFKAIPRSEDFVEETL</sequence>
<dbReference type="RefSeq" id="WP_106528619.1">
    <property type="nucleotide sequence ID" value="NZ_PYAW01000002.1"/>
</dbReference>
<dbReference type="CDD" id="cd00586">
    <property type="entry name" value="4HBT"/>
    <property type="match status" value="1"/>
</dbReference>
<evidence type="ECO:0000313" key="1">
    <source>
        <dbReference type="EMBL" id="PSL48223.1"/>
    </source>
</evidence>
<dbReference type="PANTHER" id="PTHR31793">
    <property type="entry name" value="4-HYDROXYBENZOYL-COA THIOESTERASE FAMILY MEMBER"/>
    <property type="match status" value="1"/>
</dbReference>
<dbReference type="SUPFAM" id="SSF54637">
    <property type="entry name" value="Thioesterase/thiol ester dehydrase-isomerase"/>
    <property type="match status" value="1"/>
</dbReference>
<dbReference type="InterPro" id="IPR029069">
    <property type="entry name" value="HotDog_dom_sf"/>
</dbReference>
<keyword evidence="2" id="KW-1185">Reference proteome</keyword>
<accession>A0A2P8HPR8</accession>
<name>A0A2P8HPR8_CHINA</name>
<evidence type="ECO:0000313" key="2">
    <source>
        <dbReference type="Proteomes" id="UP000240971"/>
    </source>
</evidence>
<organism evidence="1 2">
    <name type="scientific">Chitinophaga niastensis</name>
    <dbReference type="NCBI Taxonomy" id="536980"/>
    <lineage>
        <taxon>Bacteria</taxon>
        <taxon>Pseudomonadati</taxon>
        <taxon>Bacteroidota</taxon>
        <taxon>Chitinophagia</taxon>
        <taxon>Chitinophagales</taxon>
        <taxon>Chitinophagaceae</taxon>
        <taxon>Chitinophaga</taxon>
    </lineage>
</organism>
<dbReference type="AlphaFoldDB" id="A0A2P8HPR8"/>
<dbReference type="PANTHER" id="PTHR31793:SF24">
    <property type="entry name" value="LONG-CHAIN ACYL-COA THIOESTERASE FADM"/>
    <property type="match status" value="1"/>
</dbReference>
<gene>
    <name evidence="1" type="ORF">CLV51_1021087</name>
</gene>
<dbReference type="GO" id="GO:0047617">
    <property type="term" value="F:fatty acyl-CoA hydrolase activity"/>
    <property type="evidence" value="ECO:0007669"/>
    <property type="project" value="TreeGrafter"/>
</dbReference>